<feature type="domain" description="DNA-directed DNA polymerase family A palm" evidence="5">
    <location>
        <begin position="441"/>
        <end position="639"/>
    </location>
</feature>
<dbReference type="GO" id="GO:0003887">
    <property type="term" value="F:DNA-directed DNA polymerase activity"/>
    <property type="evidence" value="ECO:0007669"/>
    <property type="project" value="UniProtKB-EC"/>
</dbReference>
<reference evidence="6 7" key="2">
    <citation type="journal article" date="2016" name="Genome Announc.">
        <title>Permanent Draft Genome Sequences for Two Variants of Frankia sp. Strain CpI1, the First Frankia Strain Isolated from Root Nodules of Comptonia peregrina.</title>
        <authorList>
            <person name="Oshone R."/>
            <person name="Hurst S.G.IV."/>
            <person name="Abebe-Akele F."/>
            <person name="Simpson S."/>
            <person name="Morris K."/>
            <person name="Thomas W.K."/>
            <person name="Tisa L.S."/>
        </authorList>
    </citation>
    <scope>NUCLEOTIDE SEQUENCE [LARGE SCALE GENOMIC DNA]</scope>
    <source>
        <strain evidence="7">CpI1-S</strain>
    </source>
</reference>
<feature type="compositionally biased region" description="Pro residues" evidence="4">
    <location>
        <begin position="560"/>
        <end position="575"/>
    </location>
</feature>
<keyword evidence="6" id="KW-0548">Nucleotidyltransferase</keyword>
<dbReference type="SMART" id="SM00482">
    <property type="entry name" value="POLAc"/>
    <property type="match status" value="1"/>
</dbReference>
<comment type="caution">
    <text evidence="6">The sequence shown here is derived from an EMBL/GenBank/DDBJ whole genome shotgun (WGS) entry which is preliminary data.</text>
</comment>
<dbReference type="Proteomes" id="UP000032545">
    <property type="component" value="Unassembled WGS sequence"/>
</dbReference>
<evidence type="ECO:0000256" key="1">
    <source>
        <dbReference type="ARBA" id="ARBA00012417"/>
    </source>
</evidence>
<dbReference type="GO" id="GO:0003677">
    <property type="term" value="F:DNA binding"/>
    <property type="evidence" value="ECO:0007669"/>
    <property type="project" value="InterPro"/>
</dbReference>
<reference evidence="7" key="1">
    <citation type="submission" date="2015-02" db="EMBL/GenBank/DDBJ databases">
        <title>Draft Genome of Frankia sp. CpI1-S.</title>
        <authorList>
            <person name="Oshone R.T."/>
            <person name="Ngom M."/>
            <person name="Ghodhbane-Gtari F."/>
            <person name="Gtari M."/>
            <person name="Morris K."/>
            <person name="Thomas K."/>
            <person name="Sen A."/>
            <person name="Tisa L.S."/>
        </authorList>
    </citation>
    <scope>NUCLEOTIDE SEQUENCE [LARGE SCALE GENOMIC DNA]</scope>
    <source>
        <strain evidence="7">CpI1-S</strain>
    </source>
</reference>
<gene>
    <name evidence="6" type="ORF">FF36_00321</name>
</gene>
<dbReference type="PATRIC" id="fig|1502723.3.peg.360"/>
<evidence type="ECO:0000313" key="6">
    <source>
        <dbReference type="EMBL" id="KJE25188.1"/>
    </source>
</evidence>
<dbReference type="OrthoDB" id="4414061at2"/>
<evidence type="ECO:0000256" key="3">
    <source>
        <dbReference type="ARBA" id="ARBA00049244"/>
    </source>
</evidence>
<dbReference type="SUPFAM" id="SSF56672">
    <property type="entry name" value="DNA/RNA polymerases"/>
    <property type="match status" value="1"/>
</dbReference>
<dbReference type="PRINTS" id="PR00868">
    <property type="entry name" value="DNAPOLI"/>
</dbReference>
<feature type="region of interest" description="Disordered" evidence="4">
    <location>
        <begin position="552"/>
        <end position="584"/>
    </location>
</feature>
<evidence type="ECO:0000256" key="4">
    <source>
        <dbReference type="SAM" id="MobiDB-lite"/>
    </source>
</evidence>
<dbReference type="GO" id="GO:0006302">
    <property type="term" value="P:double-strand break repair"/>
    <property type="evidence" value="ECO:0007669"/>
    <property type="project" value="TreeGrafter"/>
</dbReference>
<evidence type="ECO:0000256" key="2">
    <source>
        <dbReference type="ARBA" id="ARBA00022705"/>
    </source>
</evidence>
<sequence>MTPASPSHPAAGPLADLWSGEFAPRQPLALVVLPKVGFALAHHLPAGPPPLPPSHPTSTPVTLVVSAPEPAEAAELVAEIERRCAPRWVWWSASAAVPPATQVRLAACWDLAAVHRLLHGGRRDDPAAVWAAAAGLPLPPPPSRPPGPAARVAPGQLGLWEGTGDDPAARHRLDPTGAEGISAGGGVDTRGTREPVGAGGPLGAGGAFSAGGGFGLGGADGPLAGDGQLDAGWLHRAAGPGEALRRAAALAALALQAQHRQQAALNGLADRRARPGRTSLAVLTARAESAAELLARELERDGLPIDRATAETLLAEIVGPPPRTDADELAARRRRDAPVLAHLRGPVDLRNPAAVRAALRAVGIDVPDTRSGRLEPLRDAHPAVAALLAWRRTERIATTYGHRWLDTHVAPDGRLRGAWHGSDGAAGRMTAQAGLHNLPADLRAAVVAEPGRVFVRADLGQIEPRVLAVVSADPALAAATQADDMYAPVAAQLGRDRPQAKIAMLAAMYGQTTGSAGEALRRMRRAYPTALAYLDAADAAGRSGRDLRTYGGRLVRLAPTPRPPRGLTDPAPPDEASPAAGGVTEQARGRFARNAVIQGPAAELFKAWAVTVRAELPALGGEIVLCLHDELLLHVPIAHAEAAADLLRRALAATAAYWSTASGVRFVADVSILHRWSDAAH</sequence>
<dbReference type="Gene3D" id="1.10.150.20">
    <property type="entry name" value="5' to 3' exonuclease, C-terminal subdomain"/>
    <property type="match status" value="1"/>
</dbReference>
<accession>A0A0D8BLS1</accession>
<dbReference type="Gene3D" id="3.30.70.370">
    <property type="match status" value="1"/>
</dbReference>
<keyword evidence="6" id="KW-0808">Transferase</keyword>
<evidence type="ECO:0000313" key="7">
    <source>
        <dbReference type="Proteomes" id="UP000032545"/>
    </source>
</evidence>
<keyword evidence="2" id="KW-0235">DNA replication</keyword>
<dbReference type="Pfam" id="PF00476">
    <property type="entry name" value="DNA_pol_A"/>
    <property type="match status" value="1"/>
</dbReference>
<comment type="catalytic activity">
    <reaction evidence="3">
        <text>DNA(n) + a 2'-deoxyribonucleoside 5'-triphosphate = DNA(n+1) + diphosphate</text>
        <dbReference type="Rhea" id="RHEA:22508"/>
        <dbReference type="Rhea" id="RHEA-COMP:17339"/>
        <dbReference type="Rhea" id="RHEA-COMP:17340"/>
        <dbReference type="ChEBI" id="CHEBI:33019"/>
        <dbReference type="ChEBI" id="CHEBI:61560"/>
        <dbReference type="ChEBI" id="CHEBI:173112"/>
        <dbReference type="EC" id="2.7.7.7"/>
    </reaction>
</comment>
<dbReference type="GO" id="GO:0006261">
    <property type="term" value="P:DNA-templated DNA replication"/>
    <property type="evidence" value="ECO:0007669"/>
    <property type="project" value="InterPro"/>
</dbReference>
<dbReference type="PANTHER" id="PTHR10133:SF27">
    <property type="entry name" value="DNA POLYMERASE NU"/>
    <property type="match status" value="1"/>
</dbReference>
<dbReference type="EMBL" id="JYFN01000002">
    <property type="protein sequence ID" value="KJE25188.1"/>
    <property type="molecule type" value="Genomic_DNA"/>
</dbReference>
<dbReference type="EC" id="2.7.7.7" evidence="1"/>
<evidence type="ECO:0000259" key="5">
    <source>
        <dbReference type="SMART" id="SM00482"/>
    </source>
</evidence>
<dbReference type="InterPro" id="IPR043502">
    <property type="entry name" value="DNA/RNA_pol_sf"/>
</dbReference>
<dbReference type="InterPro" id="IPR001098">
    <property type="entry name" value="DNA-dir_DNA_pol_A_palm_dom"/>
</dbReference>
<proteinExistence type="predicted"/>
<dbReference type="AlphaFoldDB" id="A0A0D8BLS1"/>
<name>A0A0D8BLS1_9ACTN</name>
<dbReference type="PANTHER" id="PTHR10133">
    <property type="entry name" value="DNA POLYMERASE I"/>
    <property type="match status" value="1"/>
</dbReference>
<protein>
    <recommendedName>
        <fullName evidence="1">DNA-directed DNA polymerase</fullName>
        <ecNumber evidence="1">2.7.7.7</ecNumber>
    </recommendedName>
</protein>
<organism evidence="6 7">
    <name type="scientific">Frankia torreyi</name>
    <dbReference type="NCBI Taxonomy" id="1856"/>
    <lineage>
        <taxon>Bacteria</taxon>
        <taxon>Bacillati</taxon>
        <taxon>Actinomycetota</taxon>
        <taxon>Actinomycetes</taxon>
        <taxon>Frankiales</taxon>
        <taxon>Frankiaceae</taxon>
        <taxon>Frankia</taxon>
    </lineage>
</organism>
<dbReference type="RefSeq" id="WP_044883121.1">
    <property type="nucleotide sequence ID" value="NZ_JYFN01000002.1"/>
</dbReference>
<dbReference type="InterPro" id="IPR002298">
    <property type="entry name" value="DNA_polymerase_A"/>
</dbReference>
<keyword evidence="7" id="KW-1185">Reference proteome</keyword>